<dbReference type="RefSeq" id="WP_408160102.1">
    <property type="nucleotide sequence ID" value="NZ_JAQQFM010000010.1"/>
</dbReference>
<accession>A0ABW9ADB1</accession>
<feature type="domain" description="Coenzyme Q-binding protein COQ10 START" evidence="3">
    <location>
        <begin position="52"/>
        <end position="186"/>
    </location>
</feature>
<dbReference type="InterPro" id="IPR005031">
    <property type="entry name" value="COQ10_START"/>
</dbReference>
<proteinExistence type="inferred from homology"/>
<dbReference type="InterPro" id="IPR023393">
    <property type="entry name" value="START-like_dom_sf"/>
</dbReference>
<dbReference type="Gene3D" id="3.30.530.20">
    <property type="match status" value="1"/>
</dbReference>
<evidence type="ECO:0000256" key="1">
    <source>
        <dbReference type="ARBA" id="ARBA00008918"/>
    </source>
</evidence>
<reference evidence="4 5" key="1">
    <citation type="journal article" date="2024" name="Chem. Sci.">
        <title>Discovery of megapolipeptins by genome mining of a Burkholderiales bacteria collection.</title>
        <authorList>
            <person name="Paulo B.S."/>
            <person name="Recchia M.J.J."/>
            <person name="Lee S."/>
            <person name="Fergusson C.H."/>
            <person name="Romanowski S.B."/>
            <person name="Hernandez A."/>
            <person name="Krull N."/>
            <person name="Liu D.Y."/>
            <person name="Cavanagh H."/>
            <person name="Bos A."/>
            <person name="Gray C.A."/>
            <person name="Murphy B.T."/>
            <person name="Linington R.G."/>
            <person name="Eustaquio A.S."/>
        </authorList>
    </citation>
    <scope>NUCLEOTIDE SEQUENCE [LARGE SCALE GENOMIC DNA]</scope>
    <source>
        <strain evidence="4 5">RL21-008-BIB-A</strain>
    </source>
</reference>
<dbReference type="PANTHER" id="PTHR34060">
    <property type="entry name" value="POLYKETIDE CYCLASE / DEHYDRASE AND LIPID TRANSPORT PROTEIN"/>
    <property type="match status" value="1"/>
</dbReference>
<sequence>MLLTSAVALLCCPGAALAQSAPQPDRQPATVSVSMSRPAGYPQFDVRAEVGVNASLQRAWQVLTDYSRLAEFVPNLDSSRELEAETGMTATPGEHVVEQHGYARFLFLKQKLELVLRVKETPLSQIDMALMHGNMRKFNARWQLSETGPDQITLSYSGLIAPDFYVPGLFGPALMRSDLREMVNAVARRIEQAPDAAAQMKQPEQSPAVR</sequence>
<keyword evidence="5" id="KW-1185">Reference proteome</keyword>
<name>A0ABW9ADB1_9BURK</name>
<comment type="similarity">
    <text evidence="1">Belongs to the ribosome association toxin RatA family.</text>
</comment>
<evidence type="ECO:0000313" key="5">
    <source>
        <dbReference type="Proteomes" id="UP001629246"/>
    </source>
</evidence>
<dbReference type="Proteomes" id="UP001629246">
    <property type="component" value="Unassembled WGS sequence"/>
</dbReference>
<organism evidence="4 5">
    <name type="scientific">Herbaspirillum lusitanum</name>
    <dbReference type="NCBI Taxonomy" id="213312"/>
    <lineage>
        <taxon>Bacteria</taxon>
        <taxon>Pseudomonadati</taxon>
        <taxon>Pseudomonadota</taxon>
        <taxon>Betaproteobacteria</taxon>
        <taxon>Burkholderiales</taxon>
        <taxon>Oxalobacteraceae</taxon>
        <taxon>Herbaspirillum</taxon>
    </lineage>
</organism>
<feature type="signal peptide" evidence="2">
    <location>
        <begin position="1"/>
        <end position="18"/>
    </location>
</feature>
<feature type="chain" id="PRO_5047385595" evidence="2">
    <location>
        <begin position="19"/>
        <end position="210"/>
    </location>
</feature>
<dbReference type="Pfam" id="PF03364">
    <property type="entry name" value="Polyketide_cyc"/>
    <property type="match status" value="1"/>
</dbReference>
<gene>
    <name evidence="4" type="ORF">PQR62_21610</name>
</gene>
<evidence type="ECO:0000256" key="2">
    <source>
        <dbReference type="SAM" id="SignalP"/>
    </source>
</evidence>
<dbReference type="EMBL" id="JAQQFM010000010">
    <property type="protein sequence ID" value="MFL9926883.1"/>
    <property type="molecule type" value="Genomic_DNA"/>
</dbReference>
<comment type="caution">
    <text evidence="4">The sequence shown here is derived from an EMBL/GenBank/DDBJ whole genome shotgun (WGS) entry which is preliminary data.</text>
</comment>
<evidence type="ECO:0000259" key="3">
    <source>
        <dbReference type="Pfam" id="PF03364"/>
    </source>
</evidence>
<keyword evidence="2" id="KW-0732">Signal</keyword>
<protein>
    <submittedName>
        <fullName evidence="4">SRPBCC family protein</fullName>
    </submittedName>
</protein>
<evidence type="ECO:0000313" key="4">
    <source>
        <dbReference type="EMBL" id="MFL9926883.1"/>
    </source>
</evidence>
<dbReference type="PANTHER" id="PTHR34060:SF1">
    <property type="entry name" value="POLYKETIDE CYCLASE _ DEHYDRASE AND LIPID TRANSPORT PROTEIN"/>
    <property type="match status" value="1"/>
</dbReference>
<dbReference type="SUPFAM" id="SSF55961">
    <property type="entry name" value="Bet v1-like"/>
    <property type="match status" value="1"/>
</dbReference>